<evidence type="ECO:0000313" key="3">
    <source>
        <dbReference type="Proteomes" id="UP001500889"/>
    </source>
</evidence>
<organism evidence="2 3">
    <name type="scientific">Drosophila madeirensis</name>
    <name type="common">Fruit fly</name>
    <dbReference type="NCBI Taxonomy" id="30013"/>
    <lineage>
        <taxon>Eukaryota</taxon>
        <taxon>Metazoa</taxon>
        <taxon>Ecdysozoa</taxon>
        <taxon>Arthropoda</taxon>
        <taxon>Hexapoda</taxon>
        <taxon>Insecta</taxon>
        <taxon>Pterygota</taxon>
        <taxon>Neoptera</taxon>
        <taxon>Endopterygota</taxon>
        <taxon>Diptera</taxon>
        <taxon>Brachycera</taxon>
        <taxon>Muscomorpha</taxon>
        <taxon>Ephydroidea</taxon>
        <taxon>Drosophilidae</taxon>
        <taxon>Drosophila</taxon>
        <taxon>Sophophora</taxon>
    </lineage>
</organism>
<evidence type="ECO:0000313" key="2">
    <source>
        <dbReference type="EMBL" id="BFF92765.1"/>
    </source>
</evidence>
<reference evidence="2 3" key="1">
    <citation type="submission" date="2024-02" db="EMBL/GenBank/DDBJ databases">
        <title>A chromosome-level genome assembly of Drosophila madeirensis, a fruit fly species endemic to Madeira island.</title>
        <authorList>
            <person name="Tomihara K."/>
            <person name="Llopart A."/>
            <person name="Yamamoto D."/>
        </authorList>
    </citation>
    <scope>NUCLEOTIDE SEQUENCE [LARGE SCALE GENOMIC DNA]</scope>
    <source>
        <strain evidence="2 3">RF1</strain>
    </source>
</reference>
<keyword evidence="3" id="KW-1185">Reference proteome</keyword>
<dbReference type="EMBL" id="AP029263">
    <property type="protein sequence ID" value="BFF92765.1"/>
    <property type="molecule type" value="Genomic_DNA"/>
</dbReference>
<gene>
    <name evidence="2" type="ORF">DMAD_10750</name>
</gene>
<evidence type="ECO:0000256" key="1">
    <source>
        <dbReference type="SAM" id="SignalP"/>
    </source>
</evidence>
<proteinExistence type="predicted"/>
<dbReference type="PANTHER" id="PTHR20898:SF0">
    <property type="entry name" value="DAEDALUS ON 3-RELATED"/>
    <property type="match status" value="1"/>
</dbReference>
<dbReference type="InterPro" id="IPR010512">
    <property type="entry name" value="DUF1091"/>
</dbReference>
<keyword evidence="1" id="KW-0732">Signal</keyword>
<dbReference type="AlphaFoldDB" id="A0AAU9FAQ4"/>
<dbReference type="PANTHER" id="PTHR20898">
    <property type="entry name" value="DAEDALUS ON 3-RELATED-RELATED"/>
    <property type="match status" value="1"/>
</dbReference>
<sequence length="183" mass="21347">MMVPSIPFRVFTFAALMLILHETEGIFKYKNIKCKCYEKSYCEFTTCELKVLGRGIVGLNMHAQMNQLPVTRVKAQVTTFRRFSGYRPFLYNVTVDVCGFMKNPKRYPFFFMVHDAIRNFSNFNHSCPYNHDIIINRMVLTDEMISKIPVPSGYYKLLISMASEGIWRGEVEAYVEVNVGYDR</sequence>
<dbReference type="Proteomes" id="UP001500889">
    <property type="component" value="Chromosome O"/>
</dbReference>
<accession>A0AAU9FAQ4</accession>
<evidence type="ECO:0008006" key="4">
    <source>
        <dbReference type="Google" id="ProtNLM"/>
    </source>
</evidence>
<name>A0AAU9FAQ4_DROMD</name>
<dbReference type="SMART" id="SM00697">
    <property type="entry name" value="DM8"/>
    <property type="match status" value="1"/>
</dbReference>
<feature type="chain" id="PRO_5043998131" description="MD-2-related lipid-recognition domain-containing protein" evidence="1">
    <location>
        <begin position="26"/>
        <end position="183"/>
    </location>
</feature>
<protein>
    <recommendedName>
        <fullName evidence="4">MD-2-related lipid-recognition domain-containing protein</fullName>
    </recommendedName>
</protein>
<feature type="signal peptide" evidence="1">
    <location>
        <begin position="1"/>
        <end position="25"/>
    </location>
</feature>
<dbReference type="Pfam" id="PF06477">
    <property type="entry name" value="DUF1091"/>
    <property type="match status" value="1"/>
</dbReference>